<gene>
    <name evidence="6" type="primary">yahB</name>
    <name evidence="6" type="ORF">GCM10007894_29240</name>
</gene>
<keyword evidence="3" id="KW-0238">DNA-binding</keyword>
<dbReference type="EMBL" id="BSPO01000014">
    <property type="protein sequence ID" value="GLS84947.1"/>
    <property type="molecule type" value="Genomic_DNA"/>
</dbReference>
<dbReference type="PANTHER" id="PTHR30126">
    <property type="entry name" value="HTH-TYPE TRANSCRIPTIONAL REGULATOR"/>
    <property type="match status" value="1"/>
</dbReference>
<dbReference type="InterPro" id="IPR036390">
    <property type="entry name" value="WH_DNA-bd_sf"/>
</dbReference>
<dbReference type="GO" id="GO:0003700">
    <property type="term" value="F:DNA-binding transcription factor activity"/>
    <property type="evidence" value="ECO:0007669"/>
    <property type="project" value="InterPro"/>
</dbReference>
<dbReference type="Proteomes" id="UP001157439">
    <property type="component" value="Unassembled WGS sequence"/>
</dbReference>
<sequence length="292" mass="32916">MNYSFDQLQAFITSVEQGSFKKAAMLLGKHATTVSQQVAMLEIDTDLTLFDRKVRKLVLTESGAGFYKYAKPVLNELEQLHAKVTSMTALAPQQLRVGIENTVRHNDLLNCAKLTQAAFPGLQLSIHSGDPLQLVEQLTQHQIDVAVSNTVFQQFSGVDNNPTFNFELAWIASKSWLGGESTIDSNQLRQHTQLVYQYVNQSPQLAGHIYSNHTMSVQTLEDIVELVGLDCGWAIVPKYRVQPWLERGEVSIFQPSDIKPVYWYAEVFTLPNSEQNPAIQHFVEHVKELADR</sequence>
<comment type="caution">
    <text evidence="6">The sequence shown here is derived from an EMBL/GenBank/DDBJ whole genome shotgun (WGS) entry which is preliminary data.</text>
</comment>
<accession>A0AA37WY49</accession>
<evidence type="ECO:0000313" key="6">
    <source>
        <dbReference type="EMBL" id="GLS84947.1"/>
    </source>
</evidence>
<evidence type="ECO:0000313" key="7">
    <source>
        <dbReference type="Proteomes" id="UP001157439"/>
    </source>
</evidence>
<evidence type="ECO:0000259" key="5">
    <source>
        <dbReference type="PROSITE" id="PS50931"/>
    </source>
</evidence>
<evidence type="ECO:0000256" key="3">
    <source>
        <dbReference type="ARBA" id="ARBA00023125"/>
    </source>
</evidence>
<dbReference type="PROSITE" id="PS50931">
    <property type="entry name" value="HTH_LYSR"/>
    <property type="match status" value="1"/>
</dbReference>
<dbReference type="Gene3D" id="3.40.190.290">
    <property type="match status" value="1"/>
</dbReference>
<dbReference type="SUPFAM" id="SSF46785">
    <property type="entry name" value="Winged helix' DNA-binding domain"/>
    <property type="match status" value="1"/>
</dbReference>
<dbReference type="GO" id="GO:0000976">
    <property type="term" value="F:transcription cis-regulatory region binding"/>
    <property type="evidence" value="ECO:0007669"/>
    <property type="project" value="TreeGrafter"/>
</dbReference>
<dbReference type="InterPro" id="IPR005119">
    <property type="entry name" value="LysR_subst-bd"/>
</dbReference>
<dbReference type="RefSeq" id="WP_158220747.1">
    <property type="nucleotide sequence ID" value="NZ_BSPO01000014.1"/>
</dbReference>
<dbReference type="CDD" id="cd05466">
    <property type="entry name" value="PBP2_LTTR_substrate"/>
    <property type="match status" value="1"/>
</dbReference>
<evidence type="ECO:0000256" key="1">
    <source>
        <dbReference type="ARBA" id="ARBA00009437"/>
    </source>
</evidence>
<dbReference type="Pfam" id="PF03466">
    <property type="entry name" value="LysR_substrate"/>
    <property type="match status" value="1"/>
</dbReference>
<dbReference type="AlphaFoldDB" id="A0AA37WY49"/>
<evidence type="ECO:0000256" key="4">
    <source>
        <dbReference type="ARBA" id="ARBA00023163"/>
    </source>
</evidence>
<keyword evidence="4" id="KW-0804">Transcription</keyword>
<reference evidence="6 7" key="1">
    <citation type="journal article" date="2014" name="Int. J. Syst. Evol. Microbiol.">
        <title>Complete genome sequence of Corynebacterium casei LMG S-19264T (=DSM 44701T), isolated from a smear-ripened cheese.</title>
        <authorList>
            <consortium name="US DOE Joint Genome Institute (JGI-PGF)"/>
            <person name="Walter F."/>
            <person name="Albersmeier A."/>
            <person name="Kalinowski J."/>
            <person name="Ruckert C."/>
        </authorList>
    </citation>
    <scope>NUCLEOTIDE SEQUENCE [LARGE SCALE GENOMIC DNA]</scope>
    <source>
        <strain evidence="6 7">NBRC 112785</strain>
    </source>
</reference>
<dbReference type="SUPFAM" id="SSF53850">
    <property type="entry name" value="Periplasmic binding protein-like II"/>
    <property type="match status" value="1"/>
</dbReference>
<dbReference type="Pfam" id="PF00126">
    <property type="entry name" value="HTH_1"/>
    <property type="match status" value="1"/>
</dbReference>
<comment type="similarity">
    <text evidence="1">Belongs to the LysR transcriptional regulatory family.</text>
</comment>
<dbReference type="PANTHER" id="PTHR30126:SF40">
    <property type="entry name" value="HTH-TYPE TRANSCRIPTIONAL REGULATOR GLTR"/>
    <property type="match status" value="1"/>
</dbReference>
<organism evidence="6 7">
    <name type="scientific">Paraferrimonas haliotis</name>
    <dbReference type="NCBI Taxonomy" id="2013866"/>
    <lineage>
        <taxon>Bacteria</taxon>
        <taxon>Pseudomonadati</taxon>
        <taxon>Pseudomonadota</taxon>
        <taxon>Gammaproteobacteria</taxon>
        <taxon>Alteromonadales</taxon>
        <taxon>Ferrimonadaceae</taxon>
        <taxon>Paraferrimonas</taxon>
    </lineage>
</organism>
<dbReference type="Gene3D" id="1.10.10.10">
    <property type="entry name" value="Winged helix-like DNA-binding domain superfamily/Winged helix DNA-binding domain"/>
    <property type="match status" value="1"/>
</dbReference>
<keyword evidence="7" id="KW-1185">Reference proteome</keyword>
<feature type="domain" description="HTH lysR-type" evidence="5">
    <location>
        <begin position="1"/>
        <end position="60"/>
    </location>
</feature>
<keyword evidence="2" id="KW-0805">Transcription regulation</keyword>
<dbReference type="InterPro" id="IPR000847">
    <property type="entry name" value="LysR_HTH_N"/>
</dbReference>
<proteinExistence type="inferred from homology"/>
<protein>
    <submittedName>
        <fullName evidence="6">LysR family transcriptional regulator</fullName>
    </submittedName>
</protein>
<name>A0AA37WY49_9GAMM</name>
<dbReference type="InterPro" id="IPR036388">
    <property type="entry name" value="WH-like_DNA-bd_sf"/>
</dbReference>
<evidence type="ECO:0000256" key="2">
    <source>
        <dbReference type="ARBA" id="ARBA00023015"/>
    </source>
</evidence>